<gene>
    <name evidence="3" type="ORF">B0A55_02011</name>
</gene>
<accession>A0A4U0XSH5</accession>
<reference evidence="3 4" key="1">
    <citation type="submission" date="2017-03" db="EMBL/GenBank/DDBJ databases">
        <title>Genomes of endolithic fungi from Antarctica.</title>
        <authorList>
            <person name="Coleine C."/>
            <person name="Masonjones S."/>
            <person name="Stajich J.E."/>
        </authorList>
    </citation>
    <scope>NUCLEOTIDE SEQUENCE [LARGE SCALE GENOMIC DNA]</scope>
    <source>
        <strain evidence="3 4">CCFEE 5184</strain>
    </source>
</reference>
<dbReference type="InterPro" id="IPR046529">
    <property type="entry name" value="DUF6594"/>
</dbReference>
<organism evidence="3 4">
    <name type="scientific">Friedmanniomyces simplex</name>
    <dbReference type="NCBI Taxonomy" id="329884"/>
    <lineage>
        <taxon>Eukaryota</taxon>
        <taxon>Fungi</taxon>
        <taxon>Dikarya</taxon>
        <taxon>Ascomycota</taxon>
        <taxon>Pezizomycotina</taxon>
        <taxon>Dothideomycetes</taxon>
        <taxon>Dothideomycetidae</taxon>
        <taxon>Mycosphaerellales</taxon>
        <taxon>Teratosphaeriaceae</taxon>
        <taxon>Friedmanniomyces</taxon>
    </lineage>
</organism>
<sequence length="251" mass="27995">MELKYSEESYLRYNVNDGFTAAAGTPGYVMREKRQQTSDHLDKYNGLLLSQRQLHSIPPANVECVNTIWDFVHSLKAHTPNWCKHPENTVYAVHSDGRKSVQNDFVSINPQWDSDTLNPFTLWFTATLIQLGFYGWWDRTCNFRDWPQMPVDEETAFSVQTRGPRASLYFVASVLKVVVASKLPSGSIVILYFIGSSLWRLIFIVGSGILLATILKIFAAASSPEIFAVTVALASVQVVFVGTAFGVSGSS</sequence>
<comment type="caution">
    <text evidence="3">The sequence shown here is derived from an EMBL/GenBank/DDBJ whole genome shotgun (WGS) entry which is preliminary data.</text>
</comment>
<dbReference type="PANTHER" id="PTHR34502:SF5">
    <property type="entry name" value="DUF6594 DOMAIN-CONTAINING PROTEIN"/>
    <property type="match status" value="1"/>
</dbReference>
<proteinExistence type="predicted"/>
<dbReference type="Proteomes" id="UP000309340">
    <property type="component" value="Unassembled WGS sequence"/>
</dbReference>
<evidence type="ECO:0000259" key="2">
    <source>
        <dbReference type="Pfam" id="PF20237"/>
    </source>
</evidence>
<dbReference type="Pfam" id="PF20237">
    <property type="entry name" value="DUF6594"/>
    <property type="match status" value="1"/>
</dbReference>
<feature type="transmembrane region" description="Helical" evidence="1">
    <location>
        <begin position="120"/>
        <end position="137"/>
    </location>
</feature>
<evidence type="ECO:0000313" key="3">
    <source>
        <dbReference type="EMBL" id="TKA80564.1"/>
    </source>
</evidence>
<dbReference type="AlphaFoldDB" id="A0A4U0XSH5"/>
<feature type="domain" description="DUF6594" evidence="2">
    <location>
        <begin position="31"/>
        <end position="238"/>
    </location>
</feature>
<feature type="transmembrane region" description="Helical" evidence="1">
    <location>
        <begin position="201"/>
        <end position="220"/>
    </location>
</feature>
<name>A0A4U0XSH5_9PEZI</name>
<keyword evidence="4" id="KW-1185">Reference proteome</keyword>
<evidence type="ECO:0000256" key="1">
    <source>
        <dbReference type="SAM" id="Phobius"/>
    </source>
</evidence>
<keyword evidence="1" id="KW-0812">Transmembrane</keyword>
<dbReference type="PANTHER" id="PTHR34502">
    <property type="entry name" value="DUF6594 DOMAIN-CONTAINING PROTEIN-RELATED"/>
    <property type="match status" value="1"/>
</dbReference>
<feature type="transmembrane region" description="Helical" evidence="1">
    <location>
        <begin position="226"/>
        <end position="247"/>
    </location>
</feature>
<protein>
    <recommendedName>
        <fullName evidence="2">DUF6594 domain-containing protein</fullName>
    </recommendedName>
</protein>
<dbReference type="STRING" id="329884.A0A4U0XSH5"/>
<evidence type="ECO:0000313" key="4">
    <source>
        <dbReference type="Proteomes" id="UP000309340"/>
    </source>
</evidence>
<feature type="transmembrane region" description="Helical" evidence="1">
    <location>
        <begin position="168"/>
        <end position="194"/>
    </location>
</feature>
<keyword evidence="1" id="KW-1133">Transmembrane helix</keyword>
<keyword evidence="1" id="KW-0472">Membrane</keyword>
<dbReference type="OrthoDB" id="5342093at2759"/>
<dbReference type="EMBL" id="NAJQ01000068">
    <property type="protein sequence ID" value="TKA80564.1"/>
    <property type="molecule type" value="Genomic_DNA"/>
</dbReference>